<dbReference type="Pfam" id="PF02779">
    <property type="entry name" value="Transket_pyr"/>
    <property type="match status" value="1"/>
</dbReference>
<dbReference type="FunFam" id="3.40.50.11610:FF:000009">
    <property type="entry name" value="2-oxoglutarate dehydrogenase E1 component"/>
    <property type="match status" value="1"/>
</dbReference>
<evidence type="ECO:0000256" key="2">
    <source>
        <dbReference type="ARBA" id="ARBA00006936"/>
    </source>
</evidence>
<dbReference type="InterPro" id="IPR011603">
    <property type="entry name" value="2oxoglutarate_DH_E1"/>
</dbReference>
<dbReference type="GO" id="GO:0030976">
    <property type="term" value="F:thiamine pyrophosphate binding"/>
    <property type="evidence" value="ECO:0007669"/>
    <property type="project" value="InterPro"/>
</dbReference>
<evidence type="ECO:0000256" key="1">
    <source>
        <dbReference type="ARBA" id="ARBA00001964"/>
    </source>
</evidence>
<dbReference type="Gene3D" id="3.40.50.12470">
    <property type="match status" value="1"/>
</dbReference>
<dbReference type="GO" id="GO:0045252">
    <property type="term" value="C:oxoglutarate dehydrogenase complex"/>
    <property type="evidence" value="ECO:0007669"/>
    <property type="project" value="TreeGrafter"/>
</dbReference>
<keyword evidence="7" id="KW-1185">Reference proteome</keyword>
<gene>
    <name evidence="6" type="primary">KGD1_3</name>
    <name evidence="6" type="ORF">BGZ99_007668</name>
</gene>
<evidence type="ECO:0000313" key="7">
    <source>
        <dbReference type="Proteomes" id="UP000738325"/>
    </source>
</evidence>
<name>A0A9P6R8W9_9FUNG</name>
<accession>A0A9P6R8W9</accession>
<dbReference type="GO" id="GO:0005739">
    <property type="term" value="C:mitochondrion"/>
    <property type="evidence" value="ECO:0007669"/>
    <property type="project" value="TreeGrafter"/>
</dbReference>
<comment type="caution">
    <text evidence="6">The sequence shown here is derived from an EMBL/GenBank/DDBJ whole genome shotgun (WGS) entry which is preliminary data.</text>
</comment>
<dbReference type="Gene3D" id="3.40.50.11610">
    <property type="entry name" value="Multifunctional 2-oxoglutarate metabolism enzyme, C-terminal domain"/>
    <property type="match status" value="1"/>
</dbReference>
<dbReference type="Proteomes" id="UP000738325">
    <property type="component" value="Unassembled WGS sequence"/>
</dbReference>
<feature type="domain" description="Transketolase-like pyrimidine-binding" evidence="5">
    <location>
        <begin position="126"/>
        <end position="336"/>
    </location>
</feature>
<dbReference type="PANTHER" id="PTHR23152">
    <property type="entry name" value="2-OXOGLUTARATE DEHYDROGENASE"/>
    <property type="match status" value="1"/>
</dbReference>
<dbReference type="GO" id="GO:0006099">
    <property type="term" value="P:tricarboxylic acid cycle"/>
    <property type="evidence" value="ECO:0007669"/>
    <property type="project" value="TreeGrafter"/>
</dbReference>
<dbReference type="AlphaFoldDB" id="A0A9P6R8W9"/>
<dbReference type="GO" id="GO:0004591">
    <property type="term" value="F:oxoglutarate dehydrogenase (succinyl-transferring) activity"/>
    <property type="evidence" value="ECO:0007669"/>
    <property type="project" value="TreeGrafter"/>
</dbReference>
<comment type="cofactor">
    <cofactor evidence="1">
        <name>thiamine diphosphate</name>
        <dbReference type="ChEBI" id="CHEBI:58937"/>
    </cofactor>
</comment>
<organism evidence="6 7">
    <name type="scientific">Dissophora globulifera</name>
    <dbReference type="NCBI Taxonomy" id="979702"/>
    <lineage>
        <taxon>Eukaryota</taxon>
        <taxon>Fungi</taxon>
        <taxon>Fungi incertae sedis</taxon>
        <taxon>Mucoromycota</taxon>
        <taxon>Mortierellomycotina</taxon>
        <taxon>Mortierellomycetes</taxon>
        <taxon>Mortierellales</taxon>
        <taxon>Mortierellaceae</taxon>
        <taxon>Dissophora</taxon>
    </lineage>
</organism>
<dbReference type="PANTHER" id="PTHR23152:SF4">
    <property type="entry name" value="2-OXOADIPATE DEHYDROGENASE COMPLEX COMPONENT E1"/>
    <property type="match status" value="1"/>
</dbReference>
<evidence type="ECO:0000256" key="3">
    <source>
        <dbReference type="ARBA" id="ARBA00023002"/>
    </source>
</evidence>
<dbReference type="SMART" id="SM00861">
    <property type="entry name" value="Transket_pyr"/>
    <property type="match status" value="1"/>
</dbReference>
<dbReference type="Pfam" id="PF16870">
    <property type="entry name" value="OxoGdeHyase_C"/>
    <property type="match status" value="1"/>
</dbReference>
<evidence type="ECO:0000259" key="5">
    <source>
        <dbReference type="SMART" id="SM00861"/>
    </source>
</evidence>
<comment type="similarity">
    <text evidence="2">Belongs to the alpha-ketoglutarate dehydrogenase family.</text>
</comment>
<dbReference type="InterPro" id="IPR029061">
    <property type="entry name" value="THDP-binding"/>
</dbReference>
<dbReference type="InterPro" id="IPR042179">
    <property type="entry name" value="KGD_C_sf"/>
</dbReference>
<dbReference type="FunFam" id="3.40.50.12470:FF:000003">
    <property type="entry name" value="2-oxoglutarate dehydrogenase E1 component"/>
    <property type="match status" value="1"/>
</dbReference>
<dbReference type="SUPFAM" id="SSF52518">
    <property type="entry name" value="Thiamin diphosphate-binding fold (THDP-binding)"/>
    <property type="match status" value="1"/>
</dbReference>
<evidence type="ECO:0000256" key="4">
    <source>
        <dbReference type="ARBA" id="ARBA00023052"/>
    </source>
</evidence>
<proteinExistence type="inferred from homology"/>
<reference evidence="6" key="1">
    <citation type="journal article" date="2020" name="Fungal Divers.">
        <title>Resolving the Mortierellaceae phylogeny through synthesis of multi-gene phylogenetics and phylogenomics.</title>
        <authorList>
            <person name="Vandepol N."/>
            <person name="Liber J."/>
            <person name="Desiro A."/>
            <person name="Na H."/>
            <person name="Kennedy M."/>
            <person name="Barry K."/>
            <person name="Grigoriev I.V."/>
            <person name="Miller A.N."/>
            <person name="O'Donnell K."/>
            <person name="Stajich J.E."/>
            <person name="Bonito G."/>
        </authorList>
    </citation>
    <scope>NUCLEOTIDE SEQUENCE</scope>
    <source>
        <strain evidence="6">REB-010B</strain>
    </source>
</reference>
<evidence type="ECO:0000313" key="6">
    <source>
        <dbReference type="EMBL" id="KAG0315140.1"/>
    </source>
</evidence>
<keyword evidence="3" id="KW-0560">Oxidoreductase</keyword>
<dbReference type="EMBL" id="JAAAIP010000560">
    <property type="protein sequence ID" value="KAG0315140.1"/>
    <property type="molecule type" value="Genomic_DNA"/>
</dbReference>
<keyword evidence="4" id="KW-0786">Thiamine pyrophosphate</keyword>
<protein>
    <submittedName>
        <fullName evidence="6">2-oxoglutarate dehydrogenase E1 component</fullName>
    </submittedName>
</protein>
<dbReference type="InterPro" id="IPR031717">
    <property type="entry name" value="ODO-1/KGD_C"/>
</dbReference>
<dbReference type="OrthoDB" id="413077at2759"/>
<dbReference type="InterPro" id="IPR005475">
    <property type="entry name" value="Transketolase-like_Pyr-bd"/>
</dbReference>
<sequence length="507" mass="57586">MYKAIDKQTPALEKYIDQLVKEGSFKTEEIDEMKTRVWNILEENYAKSKDYRATSKEWMTSSWPGFKSPAELATEILPPFPTGAAKETLKHIGETISSYPPGFKIHSNLARIMKARAKTIETDSNIDWATAEGLAFGTLLLEGKHVRLSGQDVERGTFSHRHAVLHDQETDRLHVPLKNVGHGQAAFSIHNSSLSEYGVLGFELGYSLVNPNSLVLWEAQFGDFANNAQCIIDQFVASGEKKWLQRTGLTMLLPHGYDGQGPEHSSARIERYLQMCDDNPNHFPSEEKLSRQHQDCNMQVVYCSTPANYFHALRRQIYRDFRKPLVAFNSKLLLRHPMARSSLEEMSGDTHFRRFIPETEEDKLTSAEKVKKHIFCTGQVYYALVKAREQNKIDDVAISRVEQLNPFPYDHIRDYADKFPNAEIVWCQEEPLNMGAWAHVEPRLRTSLRETQSHAGKEIRYAGREPSASVATGNKKVHLAEEYAFLSEALTGEVRKPSDVVGGVPVF</sequence>